<dbReference type="GO" id="GO:0009252">
    <property type="term" value="P:peptidoglycan biosynthetic process"/>
    <property type="evidence" value="ECO:0007669"/>
    <property type="project" value="UniProtKB-UniRule"/>
</dbReference>
<name>E7RTM8_9BURK</name>
<keyword evidence="10" id="KW-0997">Cell inner membrane</keyword>
<feature type="transmembrane region" description="Helical" evidence="10">
    <location>
        <begin position="240"/>
        <end position="261"/>
    </location>
</feature>
<proteinExistence type="inferred from homology"/>
<dbReference type="PANTHER" id="PTHR47019:SF1">
    <property type="entry name" value="LIPID II FLIPPASE MURJ"/>
    <property type="match status" value="1"/>
</dbReference>
<keyword evidence="3 10" id="KW-0812">Transmembrane</keyword>
<feature type="transmembrane region" description="Helical" evidence="10">
    <location>
        <begin position="449"/>
        <end position="466"/>
    </location>
</feature>
<feature type="transmembrane region" description="Helical" evidence="10">
    <location>
        <begin position="160"/>
        <end position="181"/>
    </location>
</feature>
<evidence type="ECO:0000256" key="9">
    <source>
        <dbReference type="ARBA" id="ARBA00061532"/>
    </source>
</evidence>
<dbReference type="NCBIfam" id="TIGR01695">
    <property type="entry name" value="murJ_mviN"/>
    <property type="match status" value="1"/>
</dbReference>
<keyword evidence="10 11" id="KW-0813">Transport</keyword>
<evidence type="ECO:0000256" key="10">
    <source>
        <dbReference type="HAMAP-Rule" id="MF_02078"/>
    </source>
</evidence>
<keyword evidence="13" id="KW-1185">Reference proteome</keyword>
<sequence>MNLLRAAATISGLTLVSRILGLVRETLVASVYGAGALTDAFFVAFRLPNMLRRLFAEGAFTQAFVPVLAQSQQHSPEETRRVLDAVATMLFWVLTAVVAVGVLAAPWLVWMVASGLRQDPQTFSIAVLMTRWMFPYILLISLVALAAAVLNLWKRFAVPAFAPVLLNISIILAALFLSPYFDPPVLALAAGVMIGGVLQLLWQVPSLVRIGMLPRIRLSFWHALKDPAVQRVMKNMAPTLLAVSVAQFSLIINTQIASWLAPGSVSWVSYGDRLMEFPTSLLGIAMGTLLLPSLSQANASGNTQRYSDLLDWGLRLALLLATPAMVGLALMAKPLTALLFHYGAFSEHDLLMTSHTVRAYGAGLFALTAVRILAPGFFAKQDVRTPVKIAVTVLICTQLMNLALVPWLAHAGLALSISLGAWLNAGWLLRGLKKRGSYTPRPGWRPFMLKVALALAVMSALLGWGAESFDWAALQATPWLRIAMVLGMVAGGALLYFGLLMAMGLNIRQVMRPPAENG</sequence>
<dbReference type="Proteomes" id="UP000011021">
    <property type="component" value="Unassembled WGS sequence"/>
</dbReference>
<feature type="transmembrane region" description="Helical" evidence="10">
    <location>
        <begin position="133"/>
        <end position="153"/>
    </location>
</feature>
<reference evidence="12 13" key="1">
    <citation type="submission" date="2010-12" db="EMBL/GenBank/DDBJ databases">
        <authorList>
            <person name="Muzny D."/>
            <person name="Qin X."/>
            <person name="Deng J."/>
            <person name="Jiang H."/>
            <person name="Liu Y."/>
            <person name="Qu J."/>
            <person name="Song X.-Z."/>
            <person name="Zhang L."/>
            <person name="Thornton R."/>
            <person name="Coyle M."/>
            <person name="Francisco L."/>
            <person name="Jackson L."/>
            <person name="Javaid M."/>
            <person name="Korchina V."/>
            <person name="Kovar C."/>
            <person name="Mata R."/>
            <person name="Mathew T."/>
            <person name="Ngo R."/>
            <person name="Nguyen L."/>
            <person name="Nguyen N."/>
            <person name="Okwuonu G."/>
            <person name="Ongeri F."/>
            <person name="Pham C."/>
            <person name="Simmons D."/>
            <person name="Wilczek-Boney K."/>
            <person name="Hale W."/>
            <person name="Jakkamsetti A."/>
            <person name="Pham P."/>
            <person name="Ruth R."/>
            <person name="San Lucas F."/>
            <person name="Warren J."/>
            <person name="Zhang J."/>
            <person name="Zhao Z."/>
            <person name="Zhou C."/>
            <person name="Zhu D."/>
            <person name="Lee S."/>
            <person name="Bess C."/>
            <person name="Blankenburg K."/>
            <person name="Forbes L."/>
            <person name="Fu Q."/>
            <person name="Gubbala S."/>
            <person name="Hirani K."/>
            <person name="Jayaseelan J.C."/>
            <person name="Lara F."/>
            <person name="Munidasa M."/>
            <person name="Palculict T."/>
            <person name="Patil S."/>
            <person name="Pu L.-L."/>
            <person name="Saada N."/>
            <person name="Tang L."/>
            <person name="Weissenberger G."/>
            <person name="Zhu Y."/>
            <person name="Hemphill L."/>
            <person name="Shang Y."/>
            <person name="Youmans B."/>
            <person name="Ayvaz T."/>
            <person name="Ross M."/>
            <person name="Santibanez J."/>
            <person name="Aqrawi P."/>
            <person name="Gross S."/>
            <person name="Joshi V."/>
            <person name="Fowler G."/>
            <person name="Nazareth L."/>
            <person name="Reid J."/>
            <person name="Worley K."/>
            <person name="Petrosino J."/>
            <person name="Highlander S."/>
            <person name="Gibbs R."/>
        </authorList>
    </citation>
    <scope>NUCLEOTIDE SEQUENCE [LARGE SCALE GENOMIC DNA]</scope>
    <source>
        <strain evidence="12 13">ATCC 51599</strain>
    </source>
</reference>
<organism evidence="12 13">
    <name type="scientific">Lautropia mirabilis ATCC 51599</name>
    <dbReference type="NCBI Taxonomy" id="887898"/>
    <lineage>
        <taxon>Bacteria</taxon>
        <taxon>Pseudomonadati</taxon>
        <taxon>Pseudomonadota</taxon>
        <taxon>Betaproteobacteria</taxon>
        <taxon>Burkholderiales</taxon>
        <taxon>Burkholderiaceae</taxon>
        <taxon>Lautropia</taxon>
    </lineage>
</organism>
<dbReference type="PANTHER" id="PTHR47019">
    <property type="entry name" value="LIPID II FLIPPASE MURJ"/>
    <property type="match status" value="1"/>
</dbReference>
<evidence type="ECO:0000256" key="5">
    <source>
        <dbReference type="ARBA" id="ARBA00022984"/>
    </source>
</evidence>
<comment type="similarity">
    <text evidence="9 10 11">Belongs to the MurJ/MviN family.</text>
</comment>
<dbReference type="PIRSF" id="PIRSF002869">
    <property type="entry name" value="MviN"/>
    <property type="match status" value="1"/>
</dbReference>
<dbReference type="HAMAP" id="MF_02078">
    <property type="entry name" value="MurJ_MviN"/>
    <property type="match status" value="1"/>
</dbReference>
<dbReference type="UniPathway" id="UPA00219"/>
<feature type="transmembrane region" description="Helical" evidence="10">
    <location>
        <begin position="386"/>
        <end position="405"/>
    </location>
</feature>
<evidence type="ECO:0000313" key="13">
    <source>
        <dbReference type="Proteomes" id="UP000011021"/>
    </source>
</evidence>
<protein>
    <recommendedName>
        <fullName evidence="10">Probable lipid II flippase MurJ</fullName>
    </recommendedName>
</protein>
<dbReference type="EMBL" id="AEQP01000001">
    <property type="protein sequence ID" value="EFV96114.1"/>
    <property type="molecule type" value="Genomic_DNA"/>
</dbReference>
<comment type="pathway">
    <text evidence="10">Cell wall biogenesis; peptidoglycan biosynthesis.</text>
</comment>
<dbReference type="PRINTS" id="PR01806">
    <property type="entry name" value="VIRFACTRMVIN"/>
</dbReference>
<gene>
    <name evidence="12" type="primary">mviN</name>
    <name evidence="10" type="synonym">murJ</name>
    <name evidence="12" type="ORF">HMPREF0551_0297</name>
</gene>
<evidence type="ECO:0000256" key="6">
    <source>
        <dbReference type="ARBA" id="ARBA00022989"/>
    </source>
</evidence>
<dbReference type="HOGENOM" id="CLU_006797_5_3_4"/>
<evidence type="ECO:0000256" key="1">
    <source>
        <dbReference type="ARBA" id="ARBA00004651"/>
    </source>
</evidence>
<keyword evidence="4 10" id="KW-0133">Cell shape</keyword>
<dbReference type="eggNOG" id="COG0728">
    <property type="taxonomic scope" value="Bacteria"/>
</dbReference>
<dbReference type="Pfam" id="PF03023">
    <property type="entry name" value="MurJ"/>
    <property type="match status" value="1"/>
</dbReference>
<evidence type="ECO:0000256" key="4">
    <source>
        <dbReference type="ARBA" id="ARBA00022960"/>
    </source>
</evidence>
<keyword evidence="2 10" id="KW-1003">Cell membrane</keyword>
<evidence type="ECO:0000256" key="7">
    <source>
        <dbReference type="ARBA" id="ARBA00023136"/>
    </source>
</evidence>
<feature type="transmembrane region" description="Helical" evidence="10">
    <location>
        <begin position="478"/>
        <end position="502"/>
    </location>
</feature>
<evidence type="ECO:0000256" key="8">
    <source>
        <dbReference type="ARBA" id="ARBA00060041"/>
    </source>
</evidence>
<feature type="transmembrane region" description="Helical" evidence="10">
    <location>
        <begin position="281"/>
        <end position="300"/>
    </location>
</feature>
<dbReference type="AlphaFoldDB" id="E7RTM8"/>
<feature type="transmembrane region" description="Helical" evidence="10">
    <location>
        <begin position="359"/>
        <end position="379"/>
    </location>
</feature>
<accession>E7RTM8</accession>
<comment type="caution">
    <text evidence="12">The sequence shown here is derived from an EMBL/GenBank/DDBJ whole genome shotgun (WGS) entry which is preliminary data.</text>
</comment>
<feature type="transmembrane region" description="Helical" evidence="10">
    <location>
        <begin position="187"/>
        <end position="208"/>
    </location>
</feature>
<evidence type="ECO:0000256" key="11">
    <source>
        <dbReference type="PIRNR" id="PIRNR002869"/>
    </source>
</evidence>
<dbReference type="InterPro" id="IPR004268">
    <property type="entry name" value="MurJ"/>
</dbReference>
<dbReference type="STRING" id="887898.HMPREF0551_0297"/>
<dbReference type="GO" id="GO:0008360">
    <property type="term" value="P:regulation of cell shape"/>
    <property type="evidence" value="ECO:0007669"/>
    <property type="project" value="UniProtKB-UniRule"/>
</dbReference>
<keyword evidence="10 11" id="KW-0961">Cell wall biogenesis/degradation</keyword>
<comment type="subcellular location">
    <subcellularLocation>
        <location evidence="10">Cell inner membrane</location>
        <topology evidence="10">Multi-pass membrane protein</topology>
    </subcellularLocation>
    <subcellularLocation>
        <location evidence="1">Cell membrane</location>
        <topology evidence="1">Multi-pass membrane protein</topology>
    </subcellularLocation>
</comment>
<dbReference type="GO" id="GO:0071555">
    <property type="term" value="P:cell wall organization"/>
    <property type="evidence" value="ECO:0007669"/>
    <property type="project" value="UniProtKB-UniRule"/>
</dbReference>
<dbReference type="GO" id="GO:0015648">
    <property type="term" value="F:lipid-linked peptidoglycan transporter activity"/>
    <property type="evidence" value="ECO:0007669"/>
    <property type="project" value="UniProtKB-UniRule"/>
</dbReference>
<dbReference type="InterPro" id="IPR051050">
    <property type="entry name" value="Lipid_II_flippase_MurJ/MviN"/>
</dbReference>
<dbReference type="GO" id="GO:0034204">
    <property type="term" value="P:lipid translocation"/>
    <property type="evidence" value="ECO:0007669"/>
    <property type="project" value="TreeGrafter"/>
</dbReference>
<evidence type="ECO:0000256" key="3">
    <source>
        <dbReference type="ARBA" id="ARBA00022692"/>
    </source>
</evidence>
<dbReference type="GO" id="GO:0005886">
    <property type="term" value="C:plasma membrane"/>
    <property type="evidence" value="ECO:0007669"/>
    <property type="project" value="UniProtKB-SubCell"/>
</dbReference>
<evidence type="ECO:0000256" key="2">
    <source>
        <dbReference type="ARBA" id="ARBA00022475"/>
    </source>
</evidence>
<dbReference type="RefSeq" id="WP_005672153.1">
    <property type="nucleotide sequence ID" value="NZ_CP146288.1"/>
</dbReference>
<comment type="function">
    <text evidence="8 10 11">Involved in peptidoglycan biosynthesis. Transports lipid-linked peptidoglycan precursors from the inner to the outer leaflet of the cytoplasmic membrane.</text>
</comment>
<evidence type="ECO:0000313" key="12">
    <source>
        <dbReference type="EMBL" id="EFV96114.1"/>
    </source>
</evidence>
<feature type="transmembrane region" description="Helical" evidence="10">
    <location>
        <begin position="90"/>
        <end position="113"/>
    </location>
</feature>
<keyword evidence="6 10" id="KW-1133">Transmembrane helix</keyword>
<keyword evidence="7 10" id="KW-0472">Membrane</keyword>
<dbReference type="CDD" id="cd13123">
    <property type="entry name" value="MATE_MurJ_like"/>
    <property type="match status" value="1"/>
</dbReference>
<keyword evidence="5 10" id="KW-0573">Peptidoglycan synthesis</keyword>
<feature type="transmembrane region" description="Helical" evidence="10">
    <location>
        <begin position="312"/>
        <end position="332"/>
    </location>
</feature>
<feature type="transmembrane region" description="Helical" evidence="10">
    <location>
        <begin position="411"/>
        <end position="429"/>
    </location>
</feature>